<comment type="caution">
    <text evidence="1">The sequence shown here is derived from an EMBL/GenBank/DDBJ whole genome shotgun (WGS) entry which is preliminary data.</text>
</comment>
<reference evidence="1" key="1">
    <citation type="submission" date="2023-10" db="EMBL/GenBank/DDBJ databases">
        <title>Chromosome-level genome of the transformable northern wattle, Acacia crassicarpa.</title>
        <authorList>
            <person name="Massaro I."/>
            <person name="Sinha N.R."/>
            <person name="Poethig S."/>
            <person name="Leichty A.R."/>
        </authorList>
    </citation>
    <scope>NUCLEOTIDE SEQUENCE</scope>
    <source>
        <strain evidence="1">Acra3RX</strain>
        <tissue evidence="1">Leaf</tissue>
    </source>
</reference>
<organism evidence="1 2">
    <name type="scientific">Acacia crassicarpa</name>
    <name type="common">northern wattle</name>
    <dbReference type="NCBI Taxonomy" id="499986"/>
    <lineage>
        <taxon>Eukaryota</taxon>
        <taxon>Viridiplantae</taxon>
        <taxon>Streptophyta</taxon>
        <taxon>Embryophyta</taxon>
        <taxon>Tracheophyta</taxon>
        <taxon>Spermatophyta</taxon>
        <taxon>Magnoliopsida</taxon>
        <taxon>eudicotyledons</taxon>
        <taxon>Gunneridae</taxon>
        <taxon>Pentapetalae</taxon>
        <taxon>rosids</taxon>
        <taxon>fabids</taxon>
        <taxon>Fabales</taxon>
        <taxon>Fabaceae</taxon>
        <taxon>Caesalpinioideae</taxon>
        <taxon>mimosoid clade</taxon>
        <taxon>Acacieae</taxon>
        <taxon>Acacia</taxon>
    </lineage>
</organism>
<accession>A0AAE1N0H6</accession>
<evidence type="ECO:0000313" key="2">
    <source>
        <dbReference type="Proteomes" id="UP001293593"/>
    </source>
</evidence>
<proteinExistence type="predicted"/>
<dbReference type="AlphaFoldDB" id="A0AAE1N0H6"/>
<sequence>MKPFPLIKQEKIIVATIALHNFIRKSGVDDEEFDKCDRNPDYIPEGQEECDIEEKMSIHSHRKIEDNGYMNRVRNQIASILMENRNK</sequence>
<protein>
    <submittedName>
        <fullName evidence="1">Uncharacterized protein</fullName>
    </submittedName>
</protein>
<name>A0AAE1N0H6_9FABA</name>
<dbReference type="Proteomes" id="UP001293593">
    <property type="component" value="Unassembled WGS sequence"/>
</dbReference>
<dbReference type="EMBL" id="JAWXYG010000002">
    <property type="protein sequence ID" value="KAK4280496.1"/>
    <property type="molecule type" value="Genomic_DNA"/>
</dbReference>
<evidence type="ECO:0000313" key="1">
    <source>
        <dbReference type="EMBL" id="KAK4280496.1"/>
    </source>
</evidence>
<keyword evidence="2" id="KW-1185">Reference proteome</keyword>
<gene>
    <name evidence="1" type="ORF">QN277_012117</name>
</gene>